<feature type="region of interest" description="Disordered" evidence="10">
    <location>
        <begin position="591"/>
        <end position="644"/>
    </location>
</feature>
<evidence type="ECO:0000256" key="10">
    <source>
        <dbReference type="SAM" id="MobiDB-lite"/>
    </source>
</evidence>
<keyword evidence="13" id="KW-1185">Reference proteome</keyword>
<comment type="caution">
    <text evidence="12">The sequence shown here is derived from an EMBL/GenBank/DDBJ whole genome shotgun (WGS) entry which is preliminary data.</text>
</comment>
<evidence type="ECO:0000256" key="8">
    <source>
        <dbReference type="ARBA" id="ARBA00040554"/>
    </source>
</evidence>
<dbReference type="Pfam" id="PF00266">
    <property type="entry name" value="Aminotran_5"/>
    <property type="match status" value="1"/>
</dbReference>
<sequence length="1669" mass="185503">MVIPESKRDMEHYYDFNATTPIAPSVRQIVAYTLESVWGNPSSSSATGRDAKKVLDTARRHVADMVGADPEDIIFTSGGTESNALVLHSVIQSKSRPHIITSNIEHPAIKAPLQHYIARGACRVDTLNVLPSGHVDPDDVVRLLRPDTVLVSVMLANNETGILNDIQRLVQIVREWEKDHGTKVFVHTDAAQAIGKVDVNVQTLGVDYLSIVGHKFYGPRNGALYARKPNVETPLVPMFYGGGQERGWRAGTENTAMIAGLGEACRLVSEYGKTYRATMQATRDAFEAKLVAQAPPGYGVYFTGFNRHHPQRLPNTSHLALIHYGSDGTPHGCLPASELVDRMMQLGVTIGKGAAYGHMHDRMLFLVTSMIGLTVEVATRQGAVYEWILHAASTDGELGVVLSMARQTKEGKEDEGKTLDRGVKKSFIIRGRDLAELTAKAVDFHALDKVSADRDTFKTDTDISYRGSEVRERELHRWNPSDHDSEAHGHEGGLLDGFQGGEHGWDQFAVNEKLFGLKTNFDEELYTTKLDRTGSDYKERERRAQELANEIQRSMATNVHLLEERGGQIDDSGMDEEDRYGAVVRNAKSEQFHENRYVPPALRKGQAKEASALPKEKVSEAPNDAHAQATKPATEAKTPASGKAAAIANLKASVPSLANLPTSRDKSGADQTKKPVPSTQENGQHIEAEIATTFRQFATTEKERLQQRRQAIQKKEKDGRLAELMKFHATFKLNSPVPDDLVPLLGKAKKAEEASSGATSNKPEASAQFKDATLVAKPAAEGKAKSIDVIETPKPPKQESPAQPADKATPSSSAASAPLVDATESTAAAAAPAASESKPTEAPAKKLNPKATEFKPNVNAPVFTPGAKPAAPATSKAPKSQTNTFFGDKQVKKGRFPSKHVLASPFEKDQAQQDPKSVTPTWPYGTKSYRHQYQVTNYEDDNNPMQANQAYQYAYSMGQFRYPQQFAPGMPPMPMQPVTSYPMAPGFMATIPFSSPMPPHTNGMSPVYSPQMPPPSPHTPFVSQAGFPSPQRTAMVAAGISPQMFPFQQGPHGQPMVMRYPPDMHNMPPNTNVMMQQRPPRPSSAASDRRYEYSAPKYADLLGSDLGSDGWFDRHEPTPVVERTHQQTSSAQGTEQIATPHESNERLQSVRLSEELAQLSANSPVKIAVTPIKARGPSNLVTSFGTPGWHERKMAASKSVNPDLKVKSRRLFEEKPRPTQPKTPVARGPTMPQPFNFTYRTRSREITQETKVLAPKDGGIKKSLPPSAMREPTKPIPFHFHTTTRNVMRHLIEQQKPNETYTPLAVELQKAQASFASRAPLRVERIPVPRKSVNGLTIPKSPNFHPRRSYAPAVKSTEETELEKMQKVGHFKAHPVNRKIFESAGDLGVPRVKKPPVTIPISPQFAKRPPTIQKQPSPPPQFHAKPPPKLSIFQPQIKHRKLKVPHIEFPSDSIARAKRQRLEHQIEKEEQEEKAKREFRATGVSHPRKLGINLGPPRRVKLTEPQPFTFRIDSRGERYQRQFQERLSQWRQREEAARIMRAKPVPKSIDKPFVPLKSDKPLTSSYDVHLLSADRAVHRQIFEEHLQQKEREMERLERLKRLREEASIRRCRAAQKEEQEKLSALRQTLVHHPQPLLKGHPIVIKPSTKPLTVPVSPKWHTMMRRGIIS</sequence>
<comment type="subunit">
    <text evidence="3">Homodimer.</text>
</comment>
<dbReference type="PANTHER" id="PTHR11601:SF62">
    <property type="entry name" value="SELENOCYSTEINE LYASE"/>
    <property type="match status" value="1"/>
</dbReference>
<feature type="region of interest" description="Disordered" evidence="10">
    <location>
        <begin position="656"/>
        <end position="681"/>
    </location>
</feature>
<accession>A0A261XY39</accession>
<dbReference type="InterPro" id="IPR025852">
    <property type="entry name" value="SM_dom_ATX"/>
</dbReference>
<feature type="coiled-coil region" evidence="9">
    <location>
        <begin position="1579"/>
        <end position="1628"/>
    </location>
</feature>
<keyword evidence="4" id="KW-0963">Cytoplasm</keyword>
<feature type="compositionally biased region" description="Low complexity" evidence="10">
    <location>
        <begin position="808"/>
        <end position="842"/>
    </location>
</feature>
<feature type="region of interest" description="Disordered" evidence="10">
    <location>
        <begin position="1256"/>
        <end position="1277"/>
    </location>
</feature>
<comment type="function">
    <text evidence="6">Catalyzes the decomposition of L-selenocysteine to L-alanine and elemental selenium.</text>
</comment>
<proteinExistence type="predicted"/>
<dbReference type="InterPro" id="IPR015422">
    <property type="entry name" value="PyrdxlP-dep_Trfase_small"/>
</dbReference>
<dbReference type="InterPro" id="IPR009604">
    <property type="entry name" value="LsmAD_domain"/>
</dbReference>
<feature type="coiled-coil region" evidence="9">
    <location>
        <begin position="530"/>
        <end position="564"/>
    </location>
</feature>
<dbReference type="GO" id="GO:0009000">
    <property type="term" value="F:selenocysteine lyase activity"/>
    <property type="evidence" value="ECO:0007669"/>
    <property type="project" value="UniProtKB-EC"/>
</dbReference>
<dbReference type="Proteomes" id="UP000242875">
    <property type="component" value="Unassembled WGS sequence"/>
</dbReference>
<dbReference type="OrthoDB" id="10250117at2759"/>
<evidence type="ECO:0000313" key="12">
    <source>
        <dbReference type="EMBL" id="OZJ03154.1"/>
    </source>
</evidence>
<dbReference type="InterPro" id="IPR015424">
    <property type="entry name" value="PyrdxlP-dep_Trfase"/>
</dbReference>
<organism evidence="12 13">
    <name type="scientific">Bifiguratus adelaidae</name>
    <dbReference type="NCBI Taxonomy" id="1938954"/>
    <lineage>
        <taxon>Eukaryota</taxon>
        <taxon>Fungi</taxon>
        <taxon>Fungi incertae sedis</taxon>
        <taxon>Mucoromycota</taxon>
        <taxon>Mucoromycotina</taxon>
        <taxon>Endogonomycetes</taxon>
        <taxon>Endogonales</taxon>
        <taxon>Endogonales incertae sedis</taxon>
        <taxon>Bifiguratus</taxon>
    </lineage>
</organism>
<feature type="region of interest" description="Disordered" evidence="10">
    <location>
        <begin position="778"/>
        <end position="884"/>
    </location>
</feature>
<gene>
    <name evidence="12" type="ORF">BZG36_03894</name>
</gene>
<feature type="compositionally biased region" description="Pro residues" evidence="10">
    <location>
        <begin position="1416"/>
        <end position="1427"/>
    </location>
</feature>
<protein>
    <recommendedName>
        <fullName evidence="8">Selenocysteine lyase</fullName>
        <ecNumber evidence="7">4.4.1.16</ecNumber>
    </recommendedName>
</protein>
<feature type="coiled-coil region" evidence="9">
    <location>
        <begin position="1452"/>
        <end position="1479"/>
    </location>
</feature>
<feature type="compositionally biased region" description="Low complexity" evidence="10">
    <location>
        <begin position="627"/>
        <end position="640"/>
    </location>
</feature>
<feature type="region of interest" description="Disordered" evidence="10">
    <location>
        <begin position="752"/>
        <end position="771"/>
    </location>
</feature>
<feature type="compositionally biased region" description="Low complexity" evidence="10">
    <location>
        <begin position="864"/>
        <end position="880"/>
    </location>
</feature>
<comment type="subcellular location">
    <subcellularLocation>
        <location evidence="2">Cytoplasm</location>
        <location evidence="2">Cytosol</location>
    </subcellularLocation>
</comment>
<dbReference type="InterPro" id="IPR027330">
    <property type="entry name" value="TPX2_central_dom"/>
</dbReference>
<evidence type="ECO:0000256" key="5">
    <source>
        <dbReference type="ARBA" id="ARBA00022679"/>
    </source>
</evidence>
<dbReference type="Pfam" id="PF12214">
    <property type="entry name" value="TPX2_importin"/>
    <property type="match status" value="1"/>
</dbReference>
<dbReference type="EC" id="4.4.1.16" evidence="7"/>
<dbReference type="PANTHER" id="PTHR11601">
    <property type="entry name" value="CYSTEINE DESULFURYLASE FAMILY MEMBER"/>
    <property type="match status" value="1"/>
</dbReference>
<feature type="region of interest" description="Disordered" evidence="10">
    <location>
        <begin position="1124"/>
        <end position="1144"/>
    </location>
</feature>
<evidence type="ECO:0000256" key="4">
    <source>
        <dbReference type="ARBA" id="ARBA00022490"/>
    </source>
</evidence>
<comment type="cofactor">
    <cofactor evidence="1">
        <name>pyridoxal 5'-phosphate</name>
        <dbReference type="ChEBI" id="CHEBI:597326"/>
    </cofactor>
</comment>
<evidence type="ECO:0000256" key="9">
    <source>
        <dbReference type="SAM" id="Coils"/>
    </source>
</evidence>
<dbReference type="SUPFAM" id="SSF53383">
    <property type="entry name" value="PLP-dependent transferases"/>
    <property type="match status" value="1"/>
</dbReference>
<dbReference type="SMART" id="SM01272">
    <property type="entry name" value="LsmAD"/>
    <property type="match status" value="1"/>
</dbReference>
<dbReference type="GO" id="GO:0016740">
    <property type="term" value="F:transferase activity"/>
    <property type="evidence" value="ECO:0007669"/>
    <property type="project" value="UniProtKB-KW"/>
</dbReference>
<feature type="domain" description="LsmAD" evidence="11">
    <location>
        <begin position="515"/>
        <end position="586"/>
    </location>
</feature>
<dbReference type="Gene3D" id="3.90.1150.10">
    <property type="entry name" value="Aspartate Aminotransferase, domain 1"/>
    <property type="match status" value="1"/>
</dbReference>
<evidence type="ECO:0000256" key="6">
    <source>
        <dbReference type="ARBA" id="ARBA00037407"/>
    </source>
</evidence>
<name>A0A261XY39_9FUNG</name>
<dbReference type="Gene3D" id="3.40.640.10">
    <property type="entry name" value="Type I PLP-dependent aspartate aminotransferase-like (Major domain)"/>
    <property type="match status" value="1"/>
</dbReference>
<evidence type="ECO:0000259" key="11">
    <source>
        <dbReference type="SMART" id="SM01272"/>
    </source>
</evidence>
<dbReference type="InterPro" id="IPR015421">
    <property type="entry name" value="PyrdxlP-dep_Trfase_major"/>
</dbReference>
<evidence type="ECO:0000256" key="7">
    <source>
        <dbReference type="ARBA" id="ARBA00039054"/>
    </source>
</evidence>
<feature type="region of interest" description="Disordered" evidence="10">
    <location>
        <begin position="1214"/>
        <end position="1235"/>
    </location>
</feature>
<dbReference type="InterPro" id="IPR000192">
    <property type="entry name" value="Aminotrans_V_dom"/>
</dbReference>
<dbReference type="Pfam" id="PF14438">
    <property type="entry name" value="SM-ATX"/>
    <property type="match status" value="1"/>
</dbReference>
<feature type="region of interest" description="Disordered" evidence="10">
    <location>
        <begin position="1400"/>
        <end position="1427"/>
    </location>
</feature>
<keyword evidence="9" id="KW-0175">Coiled coil</keyword>
<dbReference type="Gene3D" id="1.10.260.50">
    <property type="match status" value="1"/>
</dbReference>
<evidence type="ECO:0000313" key="13">
    <source>
        <dbReference type="Proteomes" id="UP000242875"/>
    </source>
</evidence>
<dbReference type="Pfam" id="PF06741">
    <property type="entry name" value="LsmAD"/>
    <property type="match status" value="1"/>
</dbReference>
<keyword evidence="5" id="KW-0808">Transferase</keyword>
<evidence type="ECO:0000256" key="2">
    <source>
        <dbReference type="ARBA" id="ARBA00004514"/>
    </source>
</evidence>
<evidence type="ECO:0000256" key="3">
    <source>
        <dbReference type="ARBA" id="ARBA00011738"/>
    </source>
</evidence>
<feature type="compositionally biased region" description="Polar residues" evidence="10">
    <location>
        <begin position="1126"/>
        <end position="1137"/>
    </location>
</feature>
<evidence type="ECO:0000256" key="1">
    <source>
        <dbReference type="ARBA" id="ARBA00001933"/>
    </source>
</evidence>
<reference evidence="12 13" key="1">
    <citation type="journal article" date="2017" name="Mycologia">
        <title>Bifiguratus adelaidae, gen. et sp. nov., a new member of Mucoromycotina in endophytic and soil-dwelling habitats.</title>
        <authorList>
            <person name="Torres-Cruz T.J."/>
            <person name="Billingsley Tobias T.L."/>
            <person name="Almatruk M."/>
            <person name="Hesse C."/>
            <person name="Kuske C.R."/>
            <person name="Desiro A."/>
            <person name="Benucci G.M."/>
            <person name="Bonito G."/>
            <person name="Stajich J.E."/>
            <person name="Dunlap C."/>
            <person name="Arnold A.E."/>
            <person name="Porras-Alfaro A."/>
        </authorList>
    </citation>
    <scope>NUCLEOTIDE SEQUENCE [LARGE SCALE GENOMIC DNA]</scope>
    <source>
        <strain evidence="12 13">AZ0501</strain>
    </source>
</reference>
<dbReference type="EMBL" id="MVBO01000101">
    <property type="protein sequence ID" value="OZJ03154.1"/>
    <property type="molecule type" value="Genomic_DNA"/>
</dbReference>
<dbReference type="GO" id="GO:0005829">
    <property type="term" value="C:cytosol"/>
    <property type="evidence" value="ECO:0007669"/>
    <property type="project" value="UniProtKB-SubCell"/>
</dbReference>
<feature type="compositionally biased region" description="Basic and acidic residues" evidence="10">
    <location>
        <begin position="663"/>
        <end position="673"/>
    </location>
</feature>